<gene>
    <name evidence="2" type="ORF">BGZ80_001537</name>
</gene>
<evidence type="ECO:0000313" key="2">
    <source>
        <dbReference type="EMBL" id="KAG0010373.1"/>
    </source>
</evidence>
<dbReference type="AlphaFoldDB" id="A0A9P6SY96"/>
<comment type="caution">
    <text evidence="2">The sequence shown here is derived from an EMBL/GenBank/DDBJ whole genome shotgun (WGS) entry which is preliminary data.</text>
</comment>
<dbReference type="GO" id="GO:0031124">
    <property type="term" value="P:mRNA 3'-end processing"/>
    <property type="evidence" value="ECO:0007669"/>
    <property type="project" value="InterPro"/>
</dbReference>
<dbReference type="SMART" id="SM00582">
    <property type="entry name" value="RPR"/>
    <property type="match status" value="1"/>
</dbReference>
<dbReference type="PANTHER" id="PTHR15921:SF7">
    <property type="entry name" value="SR-RELATED AND CTD-ASSOCIATED FACTOR 8"/>
    <property type="match status" value="1"/>
</dbReference>
<dbReference type="GO" id="GO:0005737">
    <property type="term" value="C:cytoplasm"/>
    <property type="evidence" value="ECO:0007669"/>
    <property type="project" value="TreeGrafter"/>
</dbReference>
<dbReference type="PANTHER" id="PTHR15921">
    <property type="entry name" value="PRE-MRNA CLEAVAGE COMPLEX II"/>
    <property type="match status" value="1"/>
</dbReference>
<accession>A0A9P6SY96</accession>
<dbReference type="GO" id="GO:0005849">
    <property type="term" value="C:mRNA cleavage factor complex"/>
    <property type="evidence" value="ECO:0007669"/>
    <property type="project" value="TreeGrafter"/>
</dbReference>
<name>A0A9P6SY96_9FUNG</name>
<reference evidence="2" key="1">
    <citation type="journal article" date="2020" name="Fungal Divers.">
        <title>Resolving the Mortierellaceae phylogeny through synthesis of multi-gene phylogenetics and phylogenomics.</title>
        <authorList>
            <person name="Vandepol N."/>
            <person name="Liber J."/>
            <person name="Desiro A."/>
            <person name="Na H."/>
            <person name="Kennedy M."/>
            <person name="Barry K."/>
            <person name="Grigoriev I.V."/>
            <person name="Miller A.N."/>
            <person name="O'Donnell K."/>
            <person name="Stajich J.E."/>
            <person name="Bonito G."/>
        </authorList>
    </citation>
    <scope>NUCLEOTIDE SEQUENCE</scope>
    <source>
        <strain evidence="2">NRRL 2769</strain>
    </source>
</reference>
<evidence type="ECO:0000313" key="3">
    <source>
        <dbReference type="Proteomes" id="UP000703661"/>
    </source>
</evidence>
<dbReference type="Proteomes" id="UP000703661">
    <property type="component" value="Unassembled WGS sequence"/>
</dbReference>
<dbReference type="InterPro" id="IPR006569">
    <property type="entry name" value="CID_dom"/>
</dbReference>
<dbReference type="Pfam" id="PF04818">
    <property type="entry name" value="CID"/>
    <property type="match status" value="1"/>
</dbReference>
<organism evidence="2 3">
    <name type="scientific">Entomortierella chlamydospora</name>
    <dbReference type="NCBI Taxonomy" id="101097"/>
    <lineage>
        <taxon>Eukaryota</taxon>
        <taxon>Fungi</taxon>
        <taxon>Fungi incertae sedis</taxon>
        <taxon>Mucoromycota</taxon>
        <taxon>Mortierellomycotina</taxon>
        <taxon>Mortierellomycetes</taxon>
        <taxon>Mortierellales</taxon>
        <taxon>Mortierellaceae</taxon>
        <taxon>Entomortierella</taxon>
    </lineage>
</organism>
<feature type="domain" description="CID" evidence="1">
    <location>
        <begin position="9"/>
        <end position="149"/>
    </location>
</feature>
<evidence type="ECO:0000259" key="1">
    <source>
        <dbReference type="PROSITE" id="PS51391"/>
    </source>
</evidence>
<dbReference type="EMBL" id="JAAAID010001353">
    <property type="protein sequence ID" value="KAG0010373.1"/>
    <property type="molecule type" value="Genomic_DNA"/>
</dbReference>
<dbReference type="InterPro" id="IPR045154">
    <property type="entry name" value="PCF11-like"/>
</dbReference>
<proteinExistence type="predicted"/>
<dbReference type="InterPro" id="IPR008942">
    <property type="entry name" value="ENTH_VHS"/>
</dbReference>
<dbReference type="GO" id="GO:0000993">
    <property type="term" value="F:RNA polymerase II complex binding"/>
    <property type="evidence" value="ECO:0007669"/>
    <property type="project" value="InterPro"/>
</dbReference>
<sequence length="149" mass="16879">MASKETTKQEPPEVAEFQKELYSLFDSRAASASKIDRLTKLAIKAARYYKNIVYHLEKFITRCVPEYKLTGLYVLDSICRTSQSVKTKSSSGTFSGSEYVSRIERNIEALFAEFCKVQEDKEKVTGGYYKGDILYTTNRQEGVVRKGAG</sequence>
<keyword evidence="3" id="KW-1185">Reference proteome</keyword>
<dbReference type="Gene3D" id="1.25.40.90">
    <property type="match status" value="1"/>
</dbReference>
<dbReference type="PROSITE" id="PS51391">
    <property type="entry name" value="CID"/>
    <property type="match status" value="1"/>
</dbReference>
<dbReference type="SUPFAM" id="SSF48464">
    <property type="entry name" value="ENTH/VHS domain"/>
    <property type="match status" value="1"/>
</dbReference>
<dbReference type="GO" id="GO:0006369">
    <property type="term" value="P:termination of RNA polymerase II transcription"/>
    <property type="evidence" value="ECO:0007669"/>
    <property type="project" value="InterPro"/>
</dbReference>
<dbReference type="GO" id="GO:0003729">
    <property type="term" value="F:mRNA binding"/>
    <property type="evidence" value="ECO:0007669"/>
    <property type="project" value="InterPro"/>
</dbReference>
<protein>
    <recommendedName>
        <fullName evidence="1">CID domain-containing protein</fullName>
    </recommendedName>
</protein>